<sequence>MQANLPVLQSKGYKSLQEEQDFKKNNYVKYSSYFLYARVSTCFNKLIDDPDKIDTITILGQYSYQLIESCRAL</sequence>
<evidence type="ECO:0000313" key="1">
    <source>
        <dbReference type="EMBL" id="RIB00231.1"/>
    </source>
</evidence>
<proteinExistence type="predicted"/>
<protein>
    <submittedName>
        <fullName evidence="1">Uncharacterized protein</fullName>
    </submittedName>
</protein>
<comment type="caution">
    <text evidence="1">The sequence shown here is derived from an EMBL/GenBank/DDBJ whole genome shotgun (WGS) entry which is preliminary data.</text>
</comment>
<accession>A0A397TS19</accession>
<gene>
    <name evidence="1" type="ORF">C2G38_2235073</name>
</gene>
<keyword evidence="2" id="KW-1185">Reference proteome</keyword>
<dbReference type="AlphaFoldDB" id="A0A397TS19"/>
<dbReference type="Proteomes" id="UP000266673">
    <property type="component" value="Unassembled WGS sequence"/>
</dbReference>
<evidence type="ECO:0000313" key="2">
    <source>
        <dbReference type="Proteomes" id="UP000266673"/>
    </source>
</evidence>
<reference evidence="1 2" key="1">
    <citation type="submission" date="2018-06" db="EMBL/GenBank/DDBJ databases">
        <title>Comparative genomics reveals the genomic features of Rhizophagus irregularis, R. cerebriforme, R. diaphanum and Gigaspora rosea, and their symbiotic lifestyle signature.</title>
        <authorList>
            <person name="Morin E."/>
            <person name="San Clemente H."/>
            <person name="Chen E.C.H."/>
            <person name="De La Providencia I."/>
            <person name="Hainaut M."/>
            <person name="Kuo A."/>
            <person name="Kohler A."/>
            <person name="Murat C."/>
            <person name="Tang N."/>
            <person name="Roy S."/>
            <person name="Loubradou J."/>
            <person name="Henrissat B."/>
            <person name="Grigoriev I.V."/>
            <person name="Corradi N."/>
            <person name="Roux C."/>
            <person name="Martin F.M."/>
        </authorList>
    </citation>
    <scope>NUCLEOTIDE SEQUENCE [LARGE SCALE GENOMIC DNA]</scope>
    <source>
        <strain evidence="1 2">DAOM 194757</strain>
    </source>
</reference>
<dbReference type="EMBL" id="QKWP01004777">
    <property type="protein sequence ID" value="RIB00231.1"/>
    <property type="molecule type" value="Genomic_DNA"/>
</dbReference>
<name>A0A397TS19_9GLOM</name>
<organism evidence="1 2">
    <name type="scientific">Gigaspora rosea</name>
    <dbReference type="NCBI Taxonomy" id="44941"/>
    <lineage>
        <taxon>Eukaryota</taxon>
        <taxon>Fungi</taxon>
        <taxon>Fungi incertae sedis</taxon>
        <taxon>Mucoromycota</taxon>
        <taxon>Glomeromycotina</taxon>
        <taxon>Glomeromycetes</taxon>
        <taxon>Diversisporales</taxon>
        <taxon>Gigasporaceae</taxon>
        <taxon>Gigaspora</taxon>
    </lineage>
</organism>